<dbReference type="SUPFAM" id="SSF46785">
    <property type="entry name" value="Winged helix' DNA-binding domain"/>
    <property type="match status" value="1"/>
</dbReference>
<dbReference type="SMART" id="SM00345">
    <property type="entry name" value="HTH_GNTR"/>
    <property type="match status" value="1"/>
</dbReference>
<dbReference type="CDD" id="cd07377">
    <property type="entry name" value="WHTH_GntR"/>
    <property type="match status" value="1"/>
</dbReference>
<dbReference type="InterPro" id="IPR008920">
    <property type="entry name" value="TF_FadR/GntR_C"/>
</dbReference>
<dbReference type="RefSeq" id="WP_349135800.1">
    <property type="nucleotide sequence ID" value="NZ_JBBMFF010000212.1"/>
</dbReference>
<dbReference type="InterPro" id="IPR036390">
    <property type="entry name" value="WH_DNA-bd_sf"/>
</dbReference>
<dbReference type="Pfam" id="PF00392">
    <property type="entry name" value="GntR"/>
    <property type="match status" value="1"/>
</dbReference>
<dbReference type="Pfam" id="PF07729">
    <property type="entry name" value="FCD"/>
    <property type="match status" value="1"/>
</dbReference>
<dbReference type="Proteomes" id="UP001491552">
    <property type="component" value="Unassembled WGS sequence"/>
</dbReference>
<keyword evidence="3" id="KW-0804">Transcription</keyword>
<accession>A0ABV1G6U8</accession>
<feature type="domain" description="HTH gntR-type" evidence="4">
    <location>
        <begin position="8"/>
        <end position="75"/>
    </location>
</feature>
<gene>
    <name evidence="5" type="ORF">WMO66_07530</name>
</gene>
<sequence length="223" mass="25721">MNTFRLKRNLDEAVYEQILSSIFEGKFHSGEQVQIERLCEQYEISRTPVIQALKRLATDGIVETSPTGKFFFPAADERRVRDMMEMRLFFEVGAANLICDIGEPAMDYRIAECEEECSRSQESGDSYRSSMADMKLHRMIVACARNSYMTELYSRVQNNCVTLNYLNLKGVAVVSQEAVDHHRMICNALRRLDRAALVSSITTHVRYVEEQIIRNIRENEQST</sequence>
<dbReference type="PANTHER" id="PTHR43537:SF45">
    <property type="entry name" value="GNTR FAMILY REGULATORY PROTEIN"/>
    <property type="match status" value="1"/>
</dbReference>
<comment type="caution">
    <text evidence="5">The sequence shown here is derived from an EMBL/GenBank/DDBJ whole genome shotgun (WGS) entry which is preliminary data.</text>
</comment>
<evidence type="ECO:0000313" key="5">
    <source>
        <dbReference type="EMBL" id="MEQ2511096.1"/>
    </source>
</evidence>
<dbReference type="EMBL" id="JBBMFF010000212">
    <property type="protein sequence ID" value="MEQ2511096.1"/>
    <property type="molecule type" value="Genomic_DNA"/>
</dbReference>
<evidence type="ECO:0000259" key="4">
    <source>
        <dbReference type="PROSITE" id="PS50949"/>
    </source>
</evidence>
<dbReference type="InterPro" id="IPR000524">
    <property type="entry name" value="Tscrpt_reg_HTH_GntR"/>
</dbReference>
<dbReference type="InterPro" id="IPR011711">
    <property type="entry name" value="GntR_C"/>
</dbReference>
<reference evidence="5 6" key="1">
    <citation type="submission" date="2024-03" db="EMBL/GenBank/DDBJ databases">
        <title>Human intestinal bacterial collection.</title>
        <authorList>
            <person name="Pauvert C."/>
            <person name="Hitch T.C.A."/>
            <person name="Clavel T."/>
        </authorList>
    </citation>
    <scope>NUCLEOTIDE SEQUENCE [LARGE SCALE GENOMIC DNA]</scope>
    <source>
        <strain evidence="5 6">CLA-AA-H192</strain>
    </source>
</reference>
<name>A0ABV1G6U8_9FIRM</name>
<evidence type="ECO:0000256" key="1">
    <source>
        <dbReference type="ARBA" id="ARBA00023015"/>
    </source>
</evidence>
<dbReference type="Gene3D" id="1.10.10.10">
    <property type="entry name" value="Winged helix-like DNA-binding domain superfamily/Winged helix DNA-binding domain"/>
    <property type="match status" value="1"/>
</dbReference>
<evidence type="ECO:0000313" key="6">
    <source>
        <dbReference type="Proteomes" id="UP001491552"/>
    </source>
</evidence>
<dbReference type="SUPFAM" id="SSF48008">
    <property type="entry name" value="GntR ligand-binding domain-like"/>
    <property type="match status" value="1"/>
</dbReference>
<keyword evidence="2" id="KW-0238">DNA-binding</keyword>
<protein>
    <submittedName>
        <fullName evidence="5">GntR family transcriptional regulator</fullName>
    </submittedName>
</protein>
<proteinExistence type="predicted"/>
<dbReference type="SMART" id="SM00895">
    <property type="entry name" value="FCD"/>
    <property type="match status" value="1"/>
</dbReference>
<evidence type="ECO:0000256" key="2">
    <source>
        <dbReference type="ARBA" id="ARBA00023125"/>
    </source>
</evidence>
<keyword evidence="6" id="KW-1185">Reference proteome</keyword>
<dbReference type="PROSITE" id="PS50949">
    <property type="entry name" value="HTH_GNTR"/>
    <property type="match status" value="1"/>
</dbReference>
<dbReference type="InterPro" id="IPR036388">
    <property type="entry name" value="WH-like_DNA-bd_sf"/>
</dbReference>
<evidence type="ECO:0000256" key="3">
    <source>
        <dbReference type="ARBA" id="ARBA00023163"/>
    </source>
</evidence>
<keyword evidence="1" id="KW-0805">Transcription regulation</keyword>
<organism evidence="5 6">
    <name type="scientific">Faecousia intestinalis</name>
    <dbReference type="NCBI Taxonomy" id="3133167"/>
    <lineage>
        <taxon>Bacteria</taxon>
        <taxon>Bacillati</taxon>
        <taxon>Bacillota</taxon>
        <taxon>Clostridia</taxon>
        <taxon>Eubacteriales</taxon>
        <taxon>Oscillospiraceae</taxon>
        <taxon>Faecousia</taxon>
    </lineage>
</organism>
<dbReference type="PANTHER" id="PTHR43537">
    <property type="entry name" value="TRANSCRIPTIONAL REGULATOR, GNTR FAMILY"/>
    <property type="match status" value="1"/>
</dbReference>
<dbReference type="Gene3D" id="1.20.120.530">
    <property type="entry name" value="GntR ligand-binding domain-like"/>
    <property type="match status" value="1"/>
</dbReference>